<feature type="transmembrane region" description="Helical" evidence="8">
    <location>
        <begin position="135"/>
        <end position="155"/>
    </location>
</feature>
<name>A0A7C9MGJ4_9RHOB</name>
<feature type="transmembrane region" description="Helical" evidence="8">
    <location>
        <begin position="167"/>
        <end position="185"/>
    </location>
</feature>
<protein>
    <submittedName>
        <fullName evidence="9">Branched-chain amino acid ABC transporter permease</fullName>
    </submittedName>
</protein>
<comment type="caution">
    <text evidence="9">The sequence shown here is derived from an EMBL/GenBank/DDBJ whole genome shotgun (WGS) entry which is preliminary data.</text>
</comment>
<organism evidence="9 10">
    <name type="scientific">Kangsaoukella pontilimi</name>
    <dbReference type="NCBI Taxonomy" id="2691042"/>
    <lineage>
        <taxon>Bacteria</taxon>
        <taxon>Pseudomonadati</taxon>
        <taxon>Pseudomonadota</taxon>
        <taxon>Alphaproteobacteria</taxon>
        <taxon>Rhodobacterales</taxon>
        <taxon>Paracoccaceae</taxon>
        <taxon>Kangsaoukella</taxon>
    </lineage>
</organism>
<feature type="transmembrane region" description="Helical" evidence="8">
    <location>
        <begin position="12"/>
        <end position="36"/>
    </location>
</feature>
<dbReference type="AlphaFoldDB" id="A0A7C9MGJ4"/>
<feature type="transmembrane region" description="Helical" evidence="8">
    <location>
        <begin position="42"/>
        <end position="62"/>
    </location>
</feature>
<reference evidence="9 10" key="2">
    <citation type="submission" date="2020-03" db="EMBL/GenBank/DDBJ databases">
        <title>Kangsaoukella pontilimi gen. nov., sp. nov., a new member of the family Rhodobacteraceae isolated from a tidal mudflat.</title>
        <authorList>
            <person name="Kim I.S."/>
        </authorList>
    </citation>
    <scope>NUCLEOTIDE SEQUENCE [LARGE SCALE GENOMIC DNA]</scope>
    <source>
        <strain evidence="9 10">GH1-50</strain>
    </source>
</reference>
<dbReference type="PANTHER" id="PTHR34979">
    <property type="entry name" value="INNER MEMBRANE PROTEIN YGAZ"/>
    <property type="match status" value="1"/>
</dbReference>
<dbReference type="Pfam" id="PF03591">
    <property type="entry name" value="AzlC"/>
    <property type="match status" value="1"/>
</dbReference>
<evidence type="ECO:0000256" key="3">
    <source>
        <dbReference type="ARBA" id="ARBA00022448"/>
    </source>
</evidence>
<evidence type="ECO:0000256" key="7">
    <source>
        <dbReference type="ARBA" id="ARBA00023136"/>
    </source>
</evidence>
<comment type="subcellular location">
    <subcellularLocation>
        <location evidence="1">Cell membrane</location>
        <topology evidence="1">Multi-pass membrane protein</topology>
    </subcellularLocation>
</comment>
<evidence type="ECO:0000256" key="1">
    <source>
        <dbReference type="ARBA" id="ARBA00004651"/>
    </source>
</evidence>
<keyword evidence="3" id="KW-0813">Transport</keyword>
<sequence length="234" mass="24260">MPATTSNSRFRAGMAAALPFLLVVFPFGVLFGVVATEAGLDLVQTMGMTFVVIAGASQFTAVQLMSENAPVWTVLAASLAVNLRMAMYSASLQPHVGAAPFWARALVGYTNFDQTYAMSMLEYERAPDMTPMQKVAYFLGAATTIIPGWCAATYAGAVGGALIPDSVGLEFAMPIMFLAMVAPMVRSLAHLAAAATSVIVALLAAGLPSGVGLLVAAFAAMLVGAEVERRRGGA</sequence>
<evidence type="ECO:0000256" key="8">
    <source>
        <dbReference type="SAM" id="Phobius"/>
    </source>
</evidence>
<accession>A0A7C9MGJ4</accession>
<dbReference type="GO" id="GO:0005886">
    <property type="term" value="C:plasma membrane"/>
    <property type="evidence" value="ECO:0007669"/>
    <property type="project" value="UniProtKB-SubCell"/>
</dbReference>
<keyword evidence="7 8" id="KW-0472">Membrane</keyword>
<evidence type="ECO:0000256" key="6">
    <source>
        <dbReference type="ARBA" id="ARBA00022989"/>
    </source>
</evidence>
<keyword evidence="5 8" id="KW-0812">Transmembrane</keyword>
<keyword evidence="6 8" id="KW-1133">Transmembrane helix</keyword>
<keyword evidence="10" id="KW-1185">Reference proteome</keyword>
<dbReference type="PANTHER" id="PTHR34979:SF1">
    <property type="entry name" value="INNER MEMBRANE PROTEIN YGAZ"/>
    <property type="match status" value="1"/>
</dbReference>
<dbReference type="Proteomes" id="UP000480350">
    <property type="component" value="Unassembled WGS sequence"/>
</dbReference>
<evidence type="ECO:0000256" key="4">
    <source>
        <dbReference type="ARBA" id="ARBA00022475"/>
    </source>
</evidence>
<evidence type="ECO:0000313" key="9">
    <source>
        <dbReference type="EMBL" id="MXQ09592.1"/>
    </source>
</evidence>
<comment type="similarity">
    <text evidence="2">Belongs to the AzlC family.</text>
</comment>
<dbReference type="InterPro" id="IPR011606">
    <property type="entry name" value="Brnchd-chn_aa_trnsp_permease"/>
</dbReference>
<evidence type="ECO:0000256" key="2">
    <source>
        <dbReference type="ARBA" id="ARBA00010735"/>
    </source>
</evidence>
<evidence type="ECO:0000256" key="5">
    <source>
        <dbReference type="ARBA" id="ARBA00022692"/>
    </source>
</evidence>
<evidence type="ECO:0000313" key="10">
    <source>
        <dbReference type="Proteomes" id="UP000480350"/>
    </source>
</evidence>
<reference evidence="9 10" key="1">
    <citation type="submission" date="2019-12" db="EMBL/GenBank/DDBJ databases">
        <authorList>
            <person name="Lee S.D."/>
        </authorList>
    </citation>
    <scope>NUCLEOTIDE SEQUENCE [LARGE SCALE GENOMIC DNA]</scope>
    <source>
        <strain evidence="9 10">GH1-50</strain>
    </source>
</reference>
<keyword evidence="4" id="KW-1003">Cell membrane</keyword>
<proteinExistence type="inferred from homology"/>
<dbReference type="EMBL" id="WUPT01000004">
    <property type="protein sequence ID" value="MXQ09592.1"/>
    <property type="molecule type" value="Genomic_DNA"/>
</dbReference>
<dbReference type="GO" id="GO:1903785">
    <property type="term" value="P:L-valine transmembrane transport"/>
    <property type="evidence" value="ECO:0007669"/>
    <property type="project" value="TreeGrafter"/>
</dbReference>
<feature type="transmembrane region" description="Helical" evidence="8">
    <location>
        <begin position="191"/>
        <end position="224"/>
    </location>
</feature>
<gene>
    <name evidence="9" type="ORF">GQ651_17235</name>
</gene>